<dbReference type="InterPro" id="IPR001623">
    <property type="entry name" value="DnaJ_domain"/>
</dbReference>
<dbReference type="PROSITE" id="PS50076">
    <property type="entry name" value="DNAJ_2"/>
    <property type="match status" value="1"/>
</dbReference>
<feature type="compositionally biased region" description="Basic and acidic residues" evidence="1">
    <location>
        <begin position="402"/>
        <end position="415"/>
    </location>
</feature>
<feature type="compositionally biased region" description="Basic residues" evidence="1">
    <location>
        <begin position="324"/>
        <end position="334"/>
    </location>
</feature>
<feature type="region of interest" description="Disordered" evidence="1">
    <location>
        <begin position="104"/>
        <end position="124"/>
    </location>
</feature>
<dbReference type="PANTHER" id="PTHR45089">
    <property type="entry name" value="DNAJ HEAT SHOCK AMINO-TERMINAL DOMAIN PROTEIN-RELATED"/>
    <property type="match status" value="1"/>
</dbReference>
<feature type="compositionally biased region" description="Basic and acidic residues" evidence="1">
    <location>
        <begin position="715"/>
        <end position="733"/>
    </location>
</feature>
<comment type="caution">
    <text evidence="3">The sequence shown here is derived from an EMBL/GenBank/DDBJ whole genome shotgun (WGS) entry which is preliminary data.</text>
</comment>
<evidence type="ECO:0000259" key="2">
    <source>
        <dbReference type="PROSITE" id="PS50076"/>
    </source>
</evidence>
<feature type="region of interest" description="Disordered" evidence="1">
    <location>
        <begin position="194"/>
        <end position="378"/>
    </location>
</feature>
<dbReference type="EMBL" id="JAAGAX010000013">
    <property type="protein sequence ID" value="KAF2294865.1"/>
    <property type="molecule type" value="Genomic_DNA"/>
</dbReference>
<dbReference type="PANTHER" id="PTHR45089:SF42">
    <property type="entry name" value="J DOMAIN-CONTAINING PROTEIN"/>
    <property type="match status" value="1"/>
</dbReference>
<organism evidence="3 4">
    <name type="scientific">Hevea brasiliensis</name>
    <name type="common">Para rubber tree</name>
    <name type="synonym">Siphonia brasiliensis</name>
    <dbReference type="NCBI Taxonomy" id="3981"/>
    <lineage>
        <taxon>Eukaryota</taxon>
        <taxon>Viridiplantae</taxon>
        <taxon>Streptophyta</taxon>
        <taxon>Embryophyta</taxon>
        <taxon>Tracheophyta</taxon>
        <taxon>Spermatophyta</taxon>
        <taxon>Magnoliopsida</taxon>
        <taxon>eudicotyledons</taxon>
        <taxon>Gunneridae</taxon>
        <taxon>Pentapetalae</taxon>
        <taxon>rosids</taxon>
        <taxon>fabids</taxon>
        <taxon>Malpighiales</taxon>
        <taxon>Euphorbiaceae</taxon>
        <taxon>Crotonoideae</taxon>
        <taxon>Micrandreae</taxon>
        <taxon>Hevea</taxon>
    </lineage>
</organism>
<accession>A0A6A6L373</accession>
<reference evidence="3 4" key="1">
    <citation type="journal article" date="2020" name="Mol. Plant">
        <title>The Chromosome-Based Rubber Tree Genome Provides New Insights into Spurge Genome Evolution and Rubber Biosynthesis.</title>
        <authorList>
            <person name="Liu J."/>
            <person name="Shi C."/>
            <person name="Shi C.C."/>
            <person name="Li W."/>
            <person name="Zhang Q.J."/>
            <person name="Zhang Y."/>
            <person name="Li K."/>
            <person name="Lu H.F."/>
            <person name="Shi C."/>
            <person name="Zhu S.T."/>
            <person name="Xiao Z.Y."/>
            <person name="Nan H."/>
            <person name="Yue Y."/>
            <person name="Zhu X.G."/>
            <person name="Wu Y."/>
            <person name="Hong X.N."/>
            <person name="Fan G.Y."/>
            <person name="Tong Y."/>
            <person name="Zhang D."/>
            <person name="Mao C.L."/>
            <person name="Liu Y.L."/>
            <person name="Hao S.J."/>
            <person name="Liu W.Q."/>
            <person name="Lv M.Q."/>
            <person name="Zhang H.B."/>
            <person name="Liu Y."/>
            <person name="Hu-Tang G.R."/>
            <person name="Wang J.P."/>
            <person name="Wang J.H."/>
            <person name="Sun Y.H."/>
            <person name="Ni S.B."/>
            <person name="Chen W.B."/>
            <person name="Zhang X.C."/>
            <person name="Jiao Y.N."/>
            <person name="Eichler E.E."/>
            <person name="Li G.H."/>
            <person name="Liu X."/>
            <person name="Gao L.Z."/>
        </authorList>
    </citation>
    <scope>NUCLEOTIDE SEQUENCE [LARGE SCALE GENOMIC DNA]</scope>
    <source>
        <strain evidence="4">cv. GT1</strain>
        <tissue evidence="3">Leaf</tissue>
    </source>
</reference>
<dbReference type="InterPro" id="IPR024593">
    <property type="entry name" value="DUF3444"/>
</dbReference>
<evidence type="ECO:0000313" key="4">
    <source>
        <dbReference type="Proteomes" id="UP000467840"/>
    </source>
</evidence>
<feature type="region of interest" description="Disordered" evidence="1">
    <location>
        <begin position="396"/>
        <end position="463"/>
    </location>
</feature>
<dbReference type="Pfam" id="PF00226">
    <property type="entry name" value="DnaJ"/>
    <property type="match status" value="1"/>
</dbReference>
<protein>
    <recommendedName>
        <fullName evidence="2">J domain-containing protein</fullName>
    </recommendedName>
</protein>
<evidence type="ECO:0000313" key="3">
    <source>
        <dbReference type="EMBL" id="KAF2294865.1"/>
    </source>
</evidence>
<dbReference type="Pfam" id="PF23551">
    <property type="entry name" value="Zn_ribbon_20"/>
    <property type="match status" value="1"/>
</dbReference>
<dbReference type="InterPro" id="IPR036869">
    <property type="entry name" value="J_dom_sf"/>
</dbReference>
<dbReference type="CDD" id="cd06257">
    <property type="entry name" value="DnaJ"/>
    <property type="match status" value="1"/>
</dbReference>
<dbReference type="InterPro" id="IPR056988">
    <property type="entry name" value="Zn_ribbon_pln"/>
</dbReference>
<dbReference type="SUPFAM" id="SSF46565">
    <property type="entry name" value="Chaperone J-domain"/>
    <property type="match status" value="1"/>
</dbReference>
<proteinExistence type="predicted"/>
<dbReference type="Proteomes" id="UP000467840">
    <property type="component" value="Chromosome 7"/>
</dbReference>
<feature type="compositionally biased region" description="Basic and acidic residues" evidence="1">
    <location>
        <begin position="798"/>
        <end position="811"/>
    </location>
</feature>
<sequence>MECNKEEAIRAKEIAEKKMQNGDFVGARRIALKARQLYPDLDNISQLLMEAIQKACSLSLHPDKNKFAGAEAAFKLIGEANRVLTDPTKRSLYDMKCRGSLRSVAPKSATDQSNKNSYAKKQHGAANKFANTPHSQYMSSHTYQQPQQTTFWTHCPSCTVKYQYYREFLNKMLRCQNCQQPFIANDLGTSPGSSWSQFLSEKRVPNQGPSKVAPGNNAGKPSGMSFPHAFSGSDLMPKVGRAADVCGSSKPKESKAENAAGISEGSKPHEKVNGHVDVEAGKGGVPVLKPDATKSKVPGKNIVVEENDGDLSAQNSRTSDSHPSRRSSRQKQHISYKENLSDDDFVAPLPKRSRGGSSSGVDDGGIKASADGGVPRDIPAGFAAAVLNRNNKVVKQKASSSLEERSSNKKSKTGDFEATVDEASMSEKAGTKLENGDENPKIDTSKLNSNEAPKSEIFEYPDPDFSNFEKDRAESSFAVNQIWAIYDSFDGLPRFYARVKKVLTPGFKLQITWLEAISHNKAEQQWHDEDLPVGCGRYENGNTETVDCQMFSHQMHCMNAARRGTYLIYPKKGETWALFKDWDIKWSSEPEKHRPPYQFEFVEVVTDFREDVGIGVAYLGKVKGFEGEGVPAGSFELDTAALPSNLYNLVELGDVKVGKEKLDAEAIGSYSKSLDYKVEPIKRSEKVCTPKNLKSGPEKGTSRHARSPGESTGTCRDDSHIDGGQRAKDEDGNKVASHGKLTQPEGIRTSFQDTERSTTHKKLEKVKFTADAWTPRRSPRDLSKGSTPVNASQSTAEDADKHNSTNKDGRHGQPGASSCQPDNKMHFHVKNGSLVSPTKGQESSDCKVIEVEHYDFKSEKSKDKFQLDQVWALHSDKDGLPRDYAQVKAKPIGKNKYEIYPRQGEIWAIYKIWNAELTFSDQDARECDFVEVVEENEGGVKGVVLIPVNGSASFYTAPRRSKRSIIDMPRAEFGRFSHQCLASQVVGRNNSFLKGYWELAPSSIPGSVILIRKLSELFRPAVFHSVPSDAVPVHSPSIQDRKVGKLCQVSGDGRSYPAVSHEIDRRIGPTEVISTQREEASRDLYMSEKEYRTCDLLDPHNGTRGIWK</sequence>
<feature type="domain" description="J" evidence="2">
    <location>
        <begin position="20"/>
        <end position="97"/>
    </location>
</feature>
<evidence type="ECO:0000256" key="1">
    <source>
        <dbReference type="SAM" id="MobiDB-lite"/>
    </source>
</evidence>
<dbReference type="Gene3D" id="1.10.287.110">
    <property type="entry name" value="DnaJ domain"/>
    <property type="match status" value="1"/>
</dbReference>
<dbReference type="Pfam" id="PF11926">
    <property type="entry name" value="DUF3444"/>
    <property type="match status" value="2"/>
</dbReference>
<feature type="compositionally biased region" description="Basic and acidic residues" evidence="1">
    <location>
        <begin position="266"/>
        <end position="280"/>
    </location>
</feature>
<keyword evidence="4" id="KW-1185">Reference proteome</keyword>
<feature type="region of interest" description="Disordered" evidence="1">
    <location>
        <begin position="687"/>
        <end position="842"/>
    </location>
</feature>
<feature type="compositionally biased region" description="Polar residues" evidence="1">
    <location>
        <begin position="784"/>
        <end position="796"/>
    </location>
</feature>
<gene>
    <name evidence="3" type="ORF">GH714_024628</name>
</gene>
<name>A0A6A6L373_HEVBR</name>
<feature type="compositionally biased region" description="Basic and acidic residues" evidence="1">
    <location>
        <begin position="429"/>
        <end position="444"/>
    </location>
</feature>
<dbReference type="AlphaFoldDB" id="A0A6A6L373"/>